<evidence type="ECO:0000313" key="4">
    <source>
        <dbReference type="Proteomes" id="UP000239203"/>
    </source>
</evidence>
<evidence type="ECO:0000313" key="3">
    <source>
        <dbReference type="EMBL" id="PPK68057.1"/>
    </source>
</evidence>
<comment type="caution">
    <text evidence="3">The sequence shown here is derived from an EMBL/GenBank/DDBJ whole genome shotgun (WGS) entry which is preliminary data.</text>
</comment>
<dbReference type="EMBL" id="PTIX01000006">
    <property type="protein sequence ID" value="PPK68057.1"/>
    <property type="molecule type" value="Genomic_DNA"/>
</dbReference>
<gene>
    <name evidence="3" type="ORF">CLV40_106290</name>
</gene>
<feature type="region of interest" description="Disordered" evidence="1">
    <location>
        <begin position="221"/>
        <end position="268"/>
    </location>
</feature>
<dbReference type="Proteomes" id="UP000239203">
    <property type="component" value="Unassembled WGS sequence"/>
</dbReference>
<feature type="signal peptide" evidence="2">
    <location>
        <begin position="1"/>
        <end position="35"/>
    </location>
</feature>
<proteinExistence type="predicted"/>
<feature type="chain" id="PRO_5039487751" evidence="2">
    <location>
        <begin position="36"/>
        <end position="309"/>
    </location>
</feature>
<evidence type="ECO:0000256" key="1">
    <source>
        <dbReference type="SAM" id="MobiDB-lite"/>
    </source>
</evidence>
<dbReference type="AlphaFoldDB" id="A0A2S6GSA4"/>
<dbReference type="RefSeq" id="WP_104479324.1">
    <property type="nucleotide sequence ID" value="NZ_CP154825.1"/>
</dbReference>
<keyword evidence="2" id="KW-0732">Signal</keyword>
<sequence length="309" mass="30786">MDQQRTKETGAWRRVLSRTLLVLGGTVASTAAAWAVTTATAGADVATDLQDGLRSTADSVPVLDTPAAADTEELVTGLTDRLGVVLGEPVDRTVTSAVGQRAVRAAKAVDDFGHDLAQLPVLDPGRFDLPGGTPAAPRVAAVVEVVRHVVPNPITTRALDTAPAAERFDGSATELPGVAVPGPEQVVTEQPAAGVPAAAPHRSGVVGASAVMFGASAHGYATPDLPGSRERSEPEAPALPTGPSPLAPLSMPAPVSTGHSPGGGSADATGLALVATVPASTESGPVRALRTAPALALAAVDAQPGVTPD</sequence>
<name>A0A2S6GSA4_9PSEU</name>
<keyword evidence="4" id="KW-1185">Reference proteome</keyword>
<protein>
    <submittedName>
        <fullName evidence="3">Uncharacterized protein</fullName>
    </submittedName>
</protein>
<reference evidence="3 4" key="1">
    <citation type="submission" date="2018-02" db="EMBL/GenBank/DDBJ databases">
        <title>Genomic Encyclopedia of Archaeal and Bacterial Type Strains, Phase II (KMG-II): from individual species to whole genera.</title>
        <authorList>
            <person name="Goeker M."/>
        </authorList>
    </citation>
    <scope>NUCLEOTIDE SEQUENCE [LARGE SCALE GENOMIC DNA]</scope>
    <source>
        <strain evidence="3 4">YU 961-1</strain>
    </source>
</reference>
<accession>A0A2S6GSA4</accession>
<evidence type="ECO:0000256" key="2">
    <source>
        <dbReference type="SAM" id="SignalP"/>
    </source>
</evidence>
<organism evidence="3 4">
    <name type="scientific">Actinokineospora auranticolor</name>
    <dbReference type="NCBI Taxonomy" id="155976"/>
    <lineage>
        <taxon>Bacteria</taxon>
        <taxon>Bacillati</taxon>
        <taxon>Actinomycetota</taxon>
        <taxon>Actinomycetes</taxon>
        <taxon>Pseudonocardiales</taxon>
        <taxon>Pseudonocardiaceae</taxon>
        <taxon>Actinokineospora</taxon>
    </lineage>
</organism>